<dbReference type="Proteomes" id="UP000274822">
    <property type="component" value="Unassembled WGS sequence"/>
</dbReference>
<gene>
    <name evidence="2" type="ORF">BC938DRAFT_472491</name>
</gene>
<organism evidence="2 3">
    <name type="scientific">Jimgerdemannia flammicorona</name>
    <dbReference type="NCBI Taxonomy" id="994334"/>
    <lineage>
        <taxon>Eukaryota</taxon>
        <taxon>Fungi</taxon>
        <taxon>Fungi incertae sedis</taxon>
        <taxon>Mucoromycota</taxon>
        <taxon>Mucoromycotina</taxon>
        <taxon>Endogonomycetes</taxon>
        <taxon>Endogonales</taxon>
        <taxon>Endogonaceae</taxon>
        <taxon>Jimgerdemannia</taxon>
    </lineage>
</organism>
<feature type="non-terminal residue" evidence="2">
    <location>
        <position position="1"/>
    </location>
</feature>
<sequence>SPAGCPRQHSLPPQLRPRRSRLPHELRPNSPILLPPHTNNRRLIPQALRLGPAQPQHRQSHHRPPSPVYLPHFSRHVPPLVHHRCRFRPDGLSWLTVPRIG</sequence>
<feature type="region of interest" description="Disordered" evidence="1">
    <location>
        <begin position="51"/>
        <end position="71"/>
    </location>
</feature>
<keyword evidence="3" id="KW-1185">Reference proteome</keyword>
<accession>A0A433Q5Z2</accession>
<evidence type="ECO:0000313" key="2">
    <source>
        <dbReference type="EMBL" id="RUS25203.1"/>
    </source>
</evidence>
<proteinExistence type="predicted"/>
<comment type="caution">
    <text evidence="2">The sequence shown here is derived from an EMBL/GenBank/DDBJ whole genome shotgun (WGS) entry which is preliminary data.</text>
</comment>
<evidence type="ECO:0000256" key="1">
    <source>
        <dbReference type="SAM" id="MobiDB-lite"/>
    </source>
</evidence>
<dbReference type="EMBL" id="RBNJ01013636">
    <property type="protein sequence ID" value="RUS25203.1"/>
    <property type="molecule type" value="Genomic_DNA"/>
</dbReference>
<reference evidence="2 3" key="1">
    <citation type="journal article" date="2018" name="New Phytol.">
        <title>Phylogenomics of Endogonaceae and evolution of mycorrhizas within Mucoromycota.</title>
        <authorList>
            <person name="Chang Y."/>
            <person name="Desiro A."/>
            <person name="Na H."/>
            <person name="Sandor L."/>
            <person name="Lipzen A."/>
            <person name="Clum A."/>
            <person name="Barry K."/>
            <person name="Grigoriev I.V."/>
            <person name="Martin F.M."/>
            <person name="Stajich J.E."/>
            <person name="Smith M.E."/>
            <person name="Bonito G."/>
            <person name="Spatafora J.W."/>
        </authorList>
    </citation>
    <scope>NUCLEOTIDE SEQUENCE [LARGE SCALE GENOMIC DNA]</scope>
    <source>
        <strain evidence="2 3">AD002</strain>
    </source>
</reference>
<name>A0A433Q5Z2_9FUNG</name>
<evidence type="ECO:0000313" key="3">
    <source>
        <dbReference type="Proteomes" id="UP000274822"/>
    </source>
</evidence>
<feature type="compositionally biased region" description="Low complexity" evidence="1">
    <location>
        <begin position="1"/>
        <end position="13"/>
    </location>
</feature>
<protein>
    <submittedName>
        <fullName evidence="2">Uncharacterized protein</fullName>
    </submittedName>
</protein>
<dbReference type="AlphaFoldDB" id="A0A433Q5Z2"/>
<feature type="region of interest" description="Disordered" evidence="1">
    <location>
        <begin position="1"/>
        <end position="39"/>
    </location>
</feature>